<dbReference type="PROSITE" id="PS51263">
    <property type="entry name" value="ADF_H"/>
    <property type="match status" value="1"/>
</dbReference>
<feature type="domain" description="ADF-H" evidence="1">
    <location>
        <begin position="17"/>
        <end position="144"/>
    </location>
</feature>
<accession>A0A836CLE6</accession>
<dbReference type="GO" id="GO:0003779">
    <property type="term" value="F:actin binding"/>
    <property type="evidence" value="ECO:0007669"/>
    <property type="project" value="InterPro"/>
</dbReference>
<dbReference type="Gene3D" id="3.40.20.10">
    <property type="entry name" value="Severin"/>
    <property type="match status" value="1"/>
</dbReference>
<sequence length="229" mass="23814">MQVGDAKALHTTQRSSGLDVSSPELAAAWQKVRSKSDSHWCLFGYGPGGNTQIVVTAAGSDGFEGLRSSLTDSMAAWAGLRVSVLGSTKFVRLAFIGTEIAGMKRAKASLHRNAVFHLFEGGHCDVTFDGDGGLDAFTSEAVVGAVAEALRVEPPPAQPAAAAAAAAAAATLRCVIPRRRAWQHLSAAAAAAAARICAVGCLPQQQLEFVQWVPGRSSAILLRSVAHCH</sequence>
<name>A0A836CLE6_9STRA</name>
<proteinExistence type="predicted"/>
<evidence type="ECO:0000259" key="1">
    <source>
        <dbReference type="PROSITE" id="PS51263"/>
    </source>
</evidence>
<dbReference type="OrthoDB" id="20822at2759"/>
<evidence type="ECO:0000313" key="2">
    <source>
        <dbReference type="EMBL" id="KAG5190870.1"/>
    </source>
</evidence>
<dbReference type="SUPFAM" id="SSF55753">
    <property type="entry name" value="Actin depolymerizing proteins"/>
    <property type="match status" value="1"/>
</dbReference>
<dbReference type="InterPro" id="IPR029006">
    <property type="entry name" value="ADF-H/Gelsolin-like_dom_sf"/>
</dbReference>
<organism evidence="2 3">
    <name type="scientific">Tribonema minus</name>
    <dbReference type="NCBI Taxonomy" id="303371"/>
    <lineage>
        <taxon>Eukaryota</taxon>
        <taxon>Sar</taxon>
        <taxon>Stramenopiles</taxon>
        <taxon>Ochrophyta</taxon>
        <taxon>PX clade</taxon>
        <taxon>Xanthophyceae</taxon>
        <taxon>Tribonematales</taxon>
        <taxon>Tribonemataceae</taxon>
        <taxon>Tribonema</taxon>
    </lineage>
</organism>
<dbReference type="InterPro" id="IPR002108">
    <property type="entry name" value="ADF-H"/>
</dbReference>
<dbReference type="EMBL" id="JAFCMP010000026">
    <property type="protein sequence ID" value="KAG5190870.1"/>
    <property type="molecule type" value="Genomic_DNA"/>
</dbReference>
<dbReference type="AlphaFoldDB" id="A0A836CLE6"/>
<dbReference type="Proteomes" id="UP000664859">
    <property type="component" value="Unassembled WGS sequence"/>
</dbReference>
<keyword evidence="3" id="KW-1185">Reference proteome</keyword>
<comment type="caution">
    <text evidence="2">The sequence shown here is derived from an EMBL/GenBank/DDBJ whole genome shotgun (WGS) entry which is preliminary data.</text>
</comment>
<evidence type="ECO:0000313" key="3">
    <source>
        <dbReference type="Proteomes" id="UP000664859"/>
    </source>
</evidence>
<gene>
    <name evidence="2" type="ORF">JKP88DRAFT_352499</name>
</gene>
<reference evidence="2" key="1">
    <citation type="submission" date="2021-02" db="EMBL/GenBank/DDBJ databases">
        <title>First Annotated Genome of the Yellow-green Alga Tribonema minus.</title>
        <authorList>
            <person name="Mahan K.M."/>
        </authorList>
    </citation>
    <scope>NUCLEOTIDE SEQUENCE</scope>
    <source>
        <strain evidence="2">UTEX B ZZ1240</strain>
    </source>
</reference>
<dbReference type="Pfam" id="PF00241">
    <property type="entry name" value="Cofilin_ADF"/>
    <property type="match status" value="1"/>
</dbReference>
<protein>
    <recommendedName>
        <fullName evidence="1">ADF-H domain-containing protein</fullName>
    </recommendedName>
</protein>